<dbReference type="HOGENOM" id="CLU_007076_0_0_1"/>
<dbReference type="OrthoDB" id="3182339at2759"/>
<keyword evidence="2" id="KW-1185">Reference proteome</keyword>
<evidence type="ECO:0000313" key="2">
    <source>
        <dbReference type="Proteomes" id="UP000054097"/>
    </source>
</evidence>
<sequence>MRMRKLGSEQSLVFLAPDEVVKGIKKVVGDKVSKLKSAHVLIWTMKETCQQLQINVSNWAMQGYEFAERQSGWSEVSKGPKSREEMKKLFCQQEGRTLAQMYGVGEQSPTRREAHQISPSANQRTIEEAINRHCKLFNAFSLEDARAQEEQEVELVHEQEVEREVERPPPARPAEHSVHPYVKQFVTTGSLVLSPLAFRSVKQALERTSLVFPSGGSSAFNELLVTNDFYRTIHQTIPDSNIDDFLRPLEWVVTTETPNGSMLVGFSPYEVNELLEQFRTSTKVKLHLFAPRNSLAMQTLEDLQLFTLPTTQPTTPLSPHLSQQLNLYSGALYLSSFKSYNSLCTALRLHFGGMDEIAERGVINSNGFVQDAATRMDLGLVGNGFDEDPVQFLRKLFHLRRNRRSFLPSHMGQILFSGGLSEADFA</sequence>
<evidence type="ECO:0000313" key="1">
    <source>
        <dbReference type="EMBL" id="KIM24733.1"/>
    </source>
</evidence>
<accession>A0A0C2WE60</accession>
<reference evidence="1 2" key="1">
    <citation type="submission" date="2014-04" db="EMBL/GenBank/DDBJ databases">
        <authorList>
            <consortium name="DOE Joint Genome Institute"/>
            <person name="Kuo A."/>
            <person name="Zuccaro A."/>
            <person name="Kohler A."/>
            <person name="Nagy L.G."/>
            <person name="Floudas D."/>
            <person name="Copeland A."/>
            <person name="Barry K.W."/>
            <person name="Cichocki N."/>
            <person name="Veneault-Fourrey C."/>
            <person name="LaButti K."/>
            <person name="Lindquist E.A."/>
            <person name="Lipzen A."/>
            <person name="Lundell T."/>
            <person name="Morin E."/>
            <person name="Murat C."/>
            <person name="Sun H."/>
            <person name="Tunlid A."/>
            <person name="Henrissat B."/>
            <person name="Grigoriev I.V."/>
            <person name="Hibbett D.S."/>
            <person name="Martin F."/>
            <person name="Nordberg H.P."/>
            <person name="Cantor M.N."/>
            <person name="Hua S.X."/>
        </authorList>
    </citation>
    <scope>NUCLEOTIDE SEQUENCE [LARGE SCALE GENOMIC DNA]</scope>
    <source>
        <strain evidence="1 2">MAFF 305830</strain>
    </source>
</reference>
<reference evidence="2" key="2">
    <citation type="submission" date="2015-01" db="EMBL/GenBank/DDBJ databases">
        <title>Evolutionary Origins and Diversification of the Mycorrhizal Mutualists.</title>
        <authorList>
            <consortium name="DOE Joint Genome Institute"/>
            <consortium name="Mycorrhizal Genomics Consortium"/>
            <person name="Kohler A."/>
            <person name="Kuo A."/>
            <person name="Nagy L.G."/>
            <person name="Floudas D."/>
            <person name="Copeland A."/>
            <person name="Barry K.W."/>
            <person name="Cichocki N."/>
            <person name="Veneault-Fourrey C."/>
            <person name="LaButti K."/>
            <person name="Lindquist E.A."/>
            <person name="Lipzen A."/>
            <person name="Lundell T."/>
            <person name="Morin E."/>
            <person name="Murat C."/>
            <person name="Riley R."/>
            <person name="Ohm R."/>
            <person name="Sun H."/>
            <person name="Tunlid A."/>
            <person name="Henrissat B."/>
            <person name="Grigoriev I.V."/>
            <person name="Hibbett D.S."/>
            <person name="Martin F."/>
        </authorList>
    </citation>
    <scope>NUCLEOTIDE SEQUENCE [LARGE SCALE GENOMIC DNA]</scope>
    <source>
        <strain evidence="2">MAFF 305830</strain>
    </source>
</reference>
<dbReference type="AlphaFoldDB" id="A0A0C2WE60"/>
<name>A0A0C2WE60_SERVB</name>
<gene>
    <name evidence="1" type="ORF">M408DRAFT_26846</name>
</gene>
<protein>
    <submittedName>
        <fullName evidence="1">Uncharacterized protein</fullName>
    </submittedName>
</protein>
<dbReference type="Proteomes" id="UP000054097">
    <property type="component" value="Unassembled WGS sequence"/>
</dbReference>
<proteinExistence type="predicted"/>
<organism evidence="1 2">
    <name type="scientific">Serendipita vermifera MAFF 305830</name>
    <dbReference type="NCBI Taxonomy" id="933852"/>
    <lineage>
        <taxon>Eukaryota</taxon>
        <taxon>Fungi</taxon>
        <taxon>Dikarya</taxon>
        <taxon>Basidiomycota</taxon>
        <taxon>Agaricomycotina</taxon>
        <taxon>Agaricomycetes</taxon>
        <taxon>Sebacinales</taxon>
        <taxon>Serendipitaceae</taxon>
        <taxon>Serendipita</taxon>
    </lineage>
</organism>
<dbReference type="STRING" id="933852.A0A0C2WE60"/>
<dbReference type="EMBL" id="KN824321">
    <property type="protein sequence ID" value="KIM24733.1"/>
    <property type="molecule type" value="Genomic_DNA"/>
</dbReference>